<evidence type="ECO:0000256" key="4">
    <source>
        <dbReference type="ARBA" id="ARBA00022490"/>
    </source>
</evidence>
<sequence length="661" mass="72912">MTSPTNPFAPRAGCPMCSIVTSTPHPTPLSSPRSPTFPNGSASGTTTAAREIIWKDENVTAYVEKNNPVSSKGHIIILLNPHVPSIYSLSSTDLPLLVHIQRLATRLLTQLTPSSVASSFEPSSNTNPPSSPGPNASPNLPLTSTSHFHVGFITPPFRDSKIPVTDHLHVHAYIGALDRAGWWRAVAYSSVGWYSIDDLIAEIREQTSNNRIRSTDPERKNSRPIDRVPNAGARAGLPDGRELHDRPLTVDGLGAAEEGAARSPSRGNSMDSQPGPSKRDSHIPLMRVGTPDIIVENVDEGSIRRRGESRGSPSTPSIPLMQTSNSSPSSSPSPAPITSNYVISLNLNESLSLQYQYGADPCLLLSSPAESSDETRASLSTTSTWPRIIKSAVGHFPRAMDATQIAARRSEILGAFEGFREELDEHNDRRERIIKTNRDITNLSKKLIFQLHRIAQDENTDEGRDKAINKSKNKFAEVQVLYAKIQSEVQGERNWRYARSVSGGVQELIEALSLRHYLLNGELISYAQVQQFLTSDVGDKYLDLAESDYLLGVSDLTGELMRLAISTITRKGGRDRALHTAAFVRRCLADFETFSSHVRDLHKKQNETTASLRKIEDALYAIRIREFEHGNKGSFDDIISRFAYNFEKPRNVQDDEGDTGY</sequence>
<comment type="subcellular location">
    <subcellularLocation>
        <location evidence="2">Cytoplasm</location>
    </subcellularLocation>
    <subcellularLocation>
        <location evidence="1">Nucleus</location>
    </subcellularLocation>
</comment>
<dbReference type="STRING" id="1423351.A0A074T0M6"/>
<dbReference type="Gene3D" id="3.30.428.10">
    <property type="entry name" value="HIT-like"/>
    <property type="match status" value="1"/>
</dbReference>
<dbReference type="SUPFAM" id="SSF74784">
    <property type="entry name" value="Translin"/>
    <property type="match status" value="1"/>
</dbReference>
<feature type="region of interest" description="Disordered" evidence="6">
    <location>
        <begin position="116"/>
        <end position="141"/>
    </location>
</feature>
<dbReference type="EMBL" id="AZST01000004">
    <property type="protein sequence ID" value="KEP55597.1"/>
    <property type="molecule type" value="Genomic_DNA"/>
</dbReference>
<evidence type="ECO:0000256" key="1">
    <source>
        <dbReference type="ARBA" id="ARBA00004123"/>
    </source>
</evidence>
<dbReference type="Proteomes" id="UP000027456">
    <property type="component" value="Unassembled WGS sequence"/>
</dbReference>
<comment type="caution">
    <text evidence="7">The sequence shown here is derived from an EMBL/GenBank/DDBJ whole genome shotgun (WGS) entry which is preliminary data.</text>
</comment>
<feature type="compositionally biased region" description="Polar residues" evidence="6">
    <location>
        <begin position="265"/>
        <end position="275"/>
    </location>
</feature>
<dbReference type="PANTHER" id="PTHR10741">
    <property type="entry name" value="TRANSLIN AND TRANSLIN ASSOCIATED PROTEIN X"/>
    <property type="match status" value="1"/>
</dbReference>
<protein>
    <submittedName>
        <fullName evidence="7">Translin</fullName>
    </submittedName>
</protein>
<dbReference type="HOGENOM" id="CLU_415122_0_0_1"/>
<dbReference type="Gene3D" id="1.20.58.200">
    <property type="entry name" value="Translin, domain 2"/>
    <property type="match status" value="1"/>
</dbReference>
<reference evidence="7 8" key="1">
    <citation type="submission" date="2013-12" db="EMBL/GenBank/DDBJ databases">
        <authorList>
            <person name="Cubeta M."/>
            <person name="Pakala S."/>
            <person name="Fedorova N."/>
            <person name="Thomas E."/>
            <person name="Dean R."/>
            <person name="Jabaji S."/>
            <person name="Neate S."/>
            <person name="Toda T."/>
            <person name="Tavantzis S."/>
            <person name="Vilgalys R."/>
            <person name="Bharathan N."/>
            <person name="Pakala S."/>
            <person name="Losada L.S."/>
            <person name="Zafar N."/>
            <person name="Nierman W."/>
        </authorList>
    </citation>
    <scope>NUCLEOTIDE SEQUENCE [LARGE SCALE GENOMIC DNA]</scope>
    <source>
        <strain evidence="7 8">123E</strain>
    </source>
</reference>
<comment type="similarity">
    <text evidence="3">Belongs to the translin family.</text>
</comment>
<feature type="region of interest" description="Disordered" evidence="6">
    <location>
        <begin position="210"/>
        <end position="335"/>
    </location>
</feature>
<gene>
    <name evidence="7" type="ORF">V565_003620</name>
</gene>
<evidence type="ECO:0000256" key="2">
    <source>
        <dbReference type="ARBA" id="ARBA00004496"/>
    </source>
</evidence>
<feature type="compositionally biased region" description="Basic and acidic residues" evidence="6">
    <location>
        <begin position="213"/>
        <end position="226"/>
    </location>
</feature>
<dbReference type="GO" id="GO:0005634">
    <property type="term" value="C:nucleus"/>
    <property type="evidence" value="ECO:0007669"/>
    <property type="project" value="UniProtKB-SubCell"/>
</dbReference>
<feature type="compositionally biased region" description="Basic and acidic residues" evidence="6">
    <location>
        <begin position="239"/>
        <end position="248"/>
    </location>
</feature>
<dbReference type="InterPro" id="IPR016068">
    <property type="entry name" value="Translin_N"/>
</dbReference>
<keyword evidence="8" id="KW-1185">Reference proteome</keyword>
<dbReference type="GO" id="GO:0043565">
    <property type="term" value="F:sequence-specific DNA binding"/>
    <property type="evidence" value="ECO:0007669"/>
    <property type="project" value="InterPro"/>
</dbReference>
<keyword evidence="4" id="KW-0963">Cytoplasm</keyword>
<evidence type="ECO:0000313" key="7">
    <source>
        <dbReference type="EMBL" id="KEP55597.1"/>
    </source>
</evidence>
<dbReference type="Pfam" id="PF01997">
    <property type="entry name" value="Translin"/>
    <property type="match status" value="1"/>
</dbReference>
<evidence type="ECO:0000256" key="6">
    <source>
        <dbReference type="SAM" id="MobiDB-lite"/>
    </source>
</evidence>
<dbReference type="InterPro" id="IPR036265">
    <property type="entry name" value="HIT-like_sf"/>
</dbReference>
<feature type="compositionally biased region" description="Low complexity" evidence="6">
    <location>
        <begin position="23"/>
        <end position="38"/>
    </location>
</feature>
<feature type="region of interest" description="Disordered" evidence="6">
    <location>
        <begin position="23"/>
        <end position="46"/>
    </location>
</feature>
<dbReference type="Gene3D" id="1.20.58.190">
    <property type="entry name" value="Translin, domain 1"/>
    <property type="match status" value="1"/>
</dbReference>
<dbReference type="GO" id="GO:0005737">
    <property type="term" value="C:cytoplasm"/>
    <property type="evidence" value="ECO:0007669"/>
    <property type="project" value="UniProtKB-SubCell"/>
</dbReference>
<dbReference type="AlphaFoldDB" id="A0A074T0M6"/>
<dbReference type="InterPro" id="IPR002848">
    <property type="entry name" value="Translin_fam"/>
</dbReference>
<proteinExistence type="inferred from homology"/>
<evidence type="ECO:0000256" key="5">
    <source>
        <dbReference type="ARBA" id="ARBA00023242"/>
    </source>
</evidence>
<accession>A0A074T0M6</accession>
<name>A0A074T0M6_9AGAM</name>
<dbReference type="CDD" id="cd14820">
    <property type="entry name" value="TRAX"/>
    <property type="match status" value="1"/>
</dbReference>
<dbReference type="InterPro" id="IPR016069">
    <property type="entry name" value="Translin_C"/>
</dbReference>
<keyword evidence="5" id="KW-0539">Nucleus</keyword>
<dbReference type="InterPro" id="IPR036081">
    <property type="entry name" value="Translin_sf"/>
</dbReference>
<evidence type="ECO:0000313" key="8">
    <source>
        <dbReference type="Proteomes" id="UP000027456"/>
    </source>
</evidence>
<dbReference type="OrthoDB" id="31005at2759"/>
<evidence type="ECO:0000256" key="3">
    <source>
        <dbReference type="ARBA" id="ARBA00005902"/>
    </source>
</evidence>
<dbReference type="SUPFAM" id="SSF54197">
    <property type="entry name" value="HIT-like"/>
    <property type="match status" value="1"/>
</dbReference>
<organism evidence="7 8">
    <name type="scientific">Rhizoctonia solani 123E</name>
    <dbReference type="NCBI Taxonomy" id="1423351"/>
    <lineage>
        <taxon>Eukaryota</taxon>
        <taxon>Fungi</taxon>
        <taxon>Dikarya</taxon>
        <taxon>Basidiomycota</taxon>
        <taxon>Agaricomycotina</taxon>
        <taxon>Agaricomycetes</taxon>
        <taxon>Cantharellales</taxon>
        <taxon>Ceratobasidiaceae</taxon>
        <taxon>Rhizoctonia</taxon>
    </lineage>
</organism>